<evidence type="ECO:0000256" key="1">
    <source>
        <dbReference type="SAM" id="MobiDB-lite"/>
    </source>
</evidence>
<reference evidence="2" key="1">
    <citation type="submission" date="2013-12" db="EMBL/GenBank/DDBJ databases">
        <title>The Genome Sequence of Aphanomyces astaci APO3.</title>
        <authorList>
            <consortium name="The Broad Institute Genomics Platform"/>
            <person name="Russ C."/>
            <person name="Tyler B."/>
            <person name="van West P."/>
            <person name="Dieguez-Uribeondo J."/>
            <person name="Young S.K."/>
            <person name="Zeng Q."/>
            <person name="Gargeya S."/>
            <person name="Fitzgerald M."/>
            <person name="Abouelleil A."/>
            <person name="Alvarado L."/>
            <person name="Chapman S.B."/>
            <person name="Gainer-Dewar J."/>
            <person name="Goldberg J."/>
            <person name="Griggs A."/>
            <person name="Gujja S."/>
            <person name="Hansen M."/>
            <person name="Howarth C."/>
            <person name="Imamovic A."/>
            <person name="Ireland A."/>
            <person name="Larimer J."/>
            <person name="McCowan C."/>
            <person name="Murphy C."/>
            <person name="Pearson M."/>
            <person name="Poon T.W."/>
            <person name="Priest M."/>
            <person name="Roberts A."/>
            <person name="Saif S."/>
            <person name="Shea T."/>
            <person name="Sykes S."/>
            <person name="Wortman J."/>
            <person name="Nusbaum C."/>
            <person name="Birren B."/>
        </authorList>
    </citation>
    <scope>NUCLEOTIDE SEQUENCE [LARGE SCALE GENOMIC DNA]</scope>
    <source>
        <strain evidence="2">APO3</strain>
    </source>
</reference>
<protein>
    <submittedName>
        <fullName evidence="2">Uncharacterized protein</fullName>
    </submittedName>
</protein>
<organism evidence="2">
    <name type="scientific">Aphanomyces astaci</name>
    <name type="common">Crayfish plague agent</name>
    <dbReference type="NCBI Taxonomy" id="112090"/>
    <lineage>
        <taxon>Eukaryota</taxon>
        <taxon>Sar</taxon>
        <taxon>Stramenopiles</taxon>
        <taxon>Oomycota</taxon>
        <taxon>Saprolegniomycetes</taxon>
        <taxon>Saprolegniales</taxon>
        <taxon>Verrucalvaceae</taxon>
        <taxon>Aphanomyces</taxon>
    </lineage>
</organism>
<dbReference type="GeneID" id="20820209"/>
<evidence type="ECO:0000313" key="2">
    <source>
        <dbReference type="EMBL" id="ETV64984.1"/>
    </source>
</evidence>
<gene>
    <name evidence="2" type="ORF">H257_18213</name>
</gene>
<dbReference type="RefSeq" id="XP_009845534.1">
    <property type="nucleotide sequence ID" value="XM_009847232.1"/>
</dbReference>
<dbReference type="EMBL" id="KI913257">
    <property type="protein sequence ID" value="ETV64984.1"/>
    <property type="molecule type" value="Genomic_DNA"/>
</dbReference>
<dbReference type="OrthoDB" id="77665at2759"/>
<dbReference type="AlphaFoldDB" id="W4FDL3"/>
<proteinExistence type="predicted"/>
<feature type="non-terminal residue" evidence="2">
    <location>
        <position position="1"/>
    </location>
</feature>
<feature type="region of interest" description="Disordered" evidence="1">
    <location>
        <begin position="135"/>
        <end position="154"/>
    </location>
</feature>
<name>W4FDL3_APHAT</name>
<feature type="compositionally biased region" description="Low complexity" evidence="1">
    <location>
        <begin position="140"/>
        <end position="150"/>
    </location>
</feature>
<sequence length="205" mass="22542">LGGTRPFIIVEGCSLTNFVARSTTPRHITMSSTTLPSKCCFNGCSSPVLSHGKCKLHRYRHHCSVQHCMNQAYARRLCVAHGGRRECLSPGCLGNARSRGYCCKHSDDHHSKVITTGELSPLLARDRCSSSSFPMERRGAPSSPAVAVPPNDDNVKADGDDATTCLKLIEVEAMKFVQCWDDFEIDVIDGFLSDLPMSSMMWSMQ</sequence>
<accession>W4FDL3</accession>
<dbReference type="VEuPathDB" id="FungiDB:H257_18213"/>